<feature type="repeat" description="Solcar" evidence="9">
    <location>
        <begin position="18"/>
        <end position="117"/>
    </location>
</feature>
<evidence type="ECO:0000256" key="6">
    <source>
        <dbReference type="ARBA" id="ARBA00022792"/>
    </source>
</evidence>
<dbReference type="InterPro" id="IPR023395">
    <property type="entry name" value="MCP_dom_sf"/>
</dbReference>
<evidence type="ECO:0000256" key="11">
    <source>
        <dbReference type="SAM" id="MobiDB-lite"/>
    </source>
</evidence>
<evidence type="ECO:0008006" key="15">
    <source>
        <dbReference type="Google" id="ProtNLM"/>
    </source>
</evidence>
<dbReference type="PROSITE" id="PS50920">
    <property type="entry name" value="SOLCAR"/>
    <property type="match status" value="3"/>
</dbReference>
<accession>A0ABP0B8T4</accession>
<evidence type="ECO:0000256" key="8">
    <source>
        <dbReference type="ARBA" id="ARBA00023136"/>
    </source>
</evidence>
<name>A0ABP0B8T4_9PEZI</name>
<dbReference type="EMBL" id="CAWUHC010000016">
    <property type="protein sequence ID" value="CAK7215925.1"/>
    <property type="molecule type" value="Genomic_DNA"/>
</dbReference>
<keyword evidence="6" id="KW-0496">Mitochondrion</keyword>
<keyword evidence="7 12" id="KW-1133">Transmembrane helix</keyword>
<evidence type="ECO:0000256" key="12">
    <source>
        <dbReference type="SAM" id="Phobius"/>
    </source>
</evidence>
<reference evidence="13 14" key="1">
    <citation type="submission" date="2024-01" db="EMBL/GenBank/DDBJ databases">
        <authorList>
            <person name="Allen C."/>
            <person name="Tagirdzhanova G."/>
        </authorList>
    </citation>
    <scope>NUCLEOTIDE SEQUENCE [LARGE SCALE GENOMIC DNA]</scope>
</reference>
<evidence type="ECO:0000313" key="13">
    <source>
        <dbReference type="EMBL" id="CAK7215925.1"/>
    </source>
</evidence>
<keyword evidence="4 9" id="KW-0812">Transmembrane</keyword>
<keyword evidence="5" id="KW-0677">Repeat</keyword>
<keyword evidence="14" id="KW-1185">Reference proteome</keyword>
<sequence>MGDGTGTNGSSSRKDNDITHKEIMLAGAFAAFTVDLLVYPLDTIKTRMQSRDYIKTYADTSASSSNKATATAAALRRTAVPSAYALRGLYQGIGTVIMATLPASGVFFTTYEWAKTIVGRALPTITGSPAPSALVHALSSGMAELASCLVLTPAEVIKQNAQMIRKHAGEGDSGKSGNPKKSGKGLSTTSTSLQALRMLVNAEGGAVRRLLSGYTALAARNLPFTAMQFPMFEAMRVRLRQRWDSRDGSGSGSGTPRAHPLVVVGAVNGLSAGTSGSIAAVITTPFDVVKTRMMLGADMEKTDGRKDSKLRRPSALHLARIIYKEHGVPGLFRGGAFRAGWTFIGSGLYLGTYEVAKAWLRGDNGKADLEGDL</sequence>
<protein>
    <recommendedName>
        <fullName evidence="15">Mitochondrial carrier protein</fullName>
    </recommendedName>
</protein>
<organism evidence="13 14">
    <name type="scientific">Sporothrix bragantina</name>
    <dbReference type="NCBI Taxonomy" id="671064"/>
    <lineage>
        <taxon>Eukaryota</taxon>
        <taxon>Fungi</taxon>
        <taxon>Dikarya</taxon>
        <taxon>Ascomycota</taxon>
        <taxon>Pezizomycotina</taxon>
        <taxon>Sordariomycetes</taxon>
        <taxon>Sordariomycetidae</taxon>
        <taxon>Ophiostomatales</taxon>
        <taxon>Ophiostomataceae</taxon>
        <taxon>Sporothrix</taxon>
    </lineage>
</organism>
<dbReference type="Pfam" id="PF00153">
    <property type="entry name" value="Mito_carr"/>
    <property type="match status" value="3"/>
</dbReference>
<dbReference type="SUPFAM" id="SSF103506">
    <property type="entry name" value="Mitochondrial carrier"/>
    <property type="match status" value="1"/>
</dbReference>
<evidence type="ECO:0000256" key="10">
    <source>
        <dbReference type="RuleBase" id="RU000488"/>
    </source>
</evidence>
<proteinExistence type="inferred from homology"/>
<evidence type="ECO:0000256" key="3">
    <source>
        <dbReference type="ARBA" id="ARBA00022448"/>
    </source>
</evidence>
<keyword evidence="6" id="KW-0999">Mitochondrion inner membrane</keyword>
<keyword evidence="3 10" id="KW-0813">Transport</keyword>
<feature type="region of interest" description="Disordered" evidence="11">
    <location>
        <begin position="167"/>
        <end position="187"/>
    </location>
</feature>
<evidence type="ECO:0000256" key="9">
    <source>
        <dbReference type="PROSITE-ProRule" id="PRU00282"/>
    </source>
</evidence>
<evidence type="ECO:0000256" key="4">
    <source>
        <dbReference type="ARBA" id="ARBA00022692"/>
    </source>
</evidence>
<dbReference type="Proteomes" id="UP001642406">
    <property type="component" value="Unassembled WGS sequence"/>
</dbReference>
<comment type="subcellular location">
    <subcellularLocation>
        <location evidence="1">Membrane</location>
        <topology evidence="1">Multi-pass membrane protein</topology>
    </subcellularLocation>
</comment>
<feature type="transmembrane region" description="Helical" evidence="12">
    <location>
        <begin position="23"/>
        <end position="41"/>
    </location>
</feature>
<feature type="compositionally biased region" description="Low complexity" evidence="11">
    <location>
        <begin position="175"/>
        <end position="187"/>
    </location>
</feature>
<gene>
    <name evidence="13" type="ORF">SBRCBS47491_002654</name>
</gene>
<evidence type="ECO:0000256" key="5">
    <source>
        <dbReference type="ARBA" id="ARBA00022737"/>
    </source>
</evidence>
<evidence type="ECO:0000256" key="2">
    <source>
        <dbReference type="ARBA" id="ARBA00006375"/>
    </source>
</evidence>
<keyword evidence="8 9" id="KW-0472">Membrane</keyword>
<dbReference type="PANTHER" id="PTHR45667">
    <property type="entry name" value="S-ADENOSYLMETHIONINE MITOCHONDRIAL CARRIER PROTEIN"/>
    <property type="match status" value="1"/>
</dbReference>
<feature type="repeat" description="Solcar" evidence="9">
    <location>
        <begin position="131"/>
        <end position="238"/>
    </location>
</feature>
<comment type="caution">
    <text evidence="13">The sequence shown here is derived from an EMBL/GenBank/DDBJ whole genome shotgun (WGS) entry which is preliminary data.</text>
</comment>
<dbReference type="Gene3D" id="1.50.40.10">
    <property type="entry name" value="Mitochondrial carrier domain"/>
    <property type="match status" value="2"/>
</dbReference>
<evidence type="ECO:0000256" key="1">
    <source>
        <dbReference type="ARBA" id="ARBA00004141"/>
    </source>
</evidence>
<evidence type="ECO:0000256" key="7">
    <source>
        <dbReference type="ARBA" id="ARBA00022989"/>
    </source>
</evidence>
<feature type="repeat" description="Solcar" evidence="9">
    <location>
        <begin position="263"/>
        <end position="359"/>
    </location>
</feature>
<dbReference type="InterPro" id="IPR018108">
    <property type="entry name" value="MCP_transmembrane"/>
</dbReference>
<evidence type="ECO:0000313" key="14">
    <source>
        <dbReference type="Proteomes" id="UP001642406"/>
    </source>
</evidence>
<comment type="similarity">
    <text evidence="2 10">Belongs to the mitochondrial carrier (TC 2.A.29) family.</text>
</comment>